<dbReference type="PIRSF" id="PIRSF005700">
    <property type="entry name" value="PepC"/>
    <property type="match status" value="1"/>
</dbReference>
<keyword evidence="3" id="KW-0732">Signal</keyword>
<evidence type="ECO:0000256" key="3">
    <source>
        <dbReference type="SAM" id="SignalP"/>
    </source>
</evidence>
<dbReference type="Gene3D" id="3.90.70.10">
    <property type="entry name" value="Cysteine proteinases"/>
    <property type="match status" value="1"/>
</dbReference>
<sequence length="394" mass="44646">MKMLLSVVFATTAMTAFAQSKAPVFTTIKANPITSVKDQNRSGTCWDYATCGFLESEILRKTGKTVDLAEMYVAYQDYLDCADYHIRMHGNSRFSEGGSCDDVVSVIKRFGIVPEEAMTRPGAMVGDSLANFNEFFPALESYINNYANSTQTSITTQWRQGMKGILDAYLGTYQKEFTYQGKRYTPQTFAASLGLNWDDYVSLTSFTHHPFNEWMVIEAPYKWRPRPSFNIPLDQMMSVIDNALAHGYCVAWGGDVSGDNFSRSGIGLALDKQKAYSLAGSDAERWLKLPKAQQKSKLDSLGVDAPEVTPTQALRQKYFDTWEATYDHVMLIFGTAKDKNGKEYYMVKNSWGDYGNYHGIWYLSKSFVAMYTTYIFLNKHALDKRLLDKMAVRF</sequence>
<dbReference type="GO" id="GO:0070005">
    <property type="term" value="F:cysteine-type aminopeptidase activity"/>
    <property type="evidence" value="ECO:0007669"/>
    <property type="project" value="InterPro"/>
</dbReference>
<evidence type="ECO:0000259" key="4">
    <source>
        <dbReference type="Pfam" id="PF00112"/>
    </source>
</evidence>
<keyword evidence="1" id="KW-0645">Protease</keyword>
<keyword evidence="6" id="KW-1185">Reference proteome</keyword>
<keyword evidence="1" id="KW-0378">Hydrolase</keyword>
<dbReference type="GO" id="GO:0006508">
    <property type="term" value="P:proteolysis"/>
    <property type="evidence" value="ECO:0007669"/>
    <property type="project" value="UniProtKB-KW"/>
</dbReference>
<dbReference type="EMBL" id="VUNG01000021">
    <property type="protein sequence ID" value="MST84783.1"/>
    <property type="molecule type" value="Genomic_DNA"/>
</dbReference>
<feature type="active site" evidence="2">
    <location>
        <position position="328"/>
    </location>
</feature>
<dbReference type="InterPro" id="IPR038765">
    <property type="entry name" value="Papain-like_cys_pep_sf"/>
</dbReference>
<dbReference type="Pfam" id="PF00112">
    <property type="entry name" value="Peptidase_C1"/>
    <property type="match status" value="1"/>
</dbReference>
<dbReference type="InterPro" id="IPR000668">
    <property type="entry name" value="Peptidase_C1A_C"/>
</dbReference>
<feature type="active site" evidence="2">
    <location>
        <position position="45"/>
    </location>
</feature>
<feature type="domain" description="Peptidase C1A papain C-terminal" evidence="4">
    <location>
        <begin position="31"/>
        <end position="118"/>
    </location>
</feature>
<gene>
    <name evidence="5" type="ORF">FYJ73_08910</name>
</gene>
<feature type="active site" evidence="2">
    <location>
        <position position="349"/>
    </location>
</feature>
<evidence type="ECO:0000313" key="5">
    <source>
        <dbReference type="EMBL" id="MST84783.1"/>
    </source>
</evidence>
<protein>
    <recommendedName>
        <fullName evidence="1">Aminopeptidase</fullName>
    </recommendedName>
</protein>
<dbReference type="SUPFAM" id="SSF54001">
    <property type="entry name" value="Cysteine proteinases"/>
    <property type="match status" value="1"/>
</dbReference>
<dbReference type="Pfam" id="PF03051">
    <property type="entry name" value="Peptidase_C1_2"/>
    <property type="match status" value="1"/>
</dbReference>
<evidence type="ECO:0000256" key="2">
    <source>
        <dbReference type="PIRSR" id="PIRSR005700-1"/>
    </source>
</evidence>
<comment type="similarity">
    <text evidence="1">Belongs to the peptidase C1 family.</text>
</comment>
<feature type="chain" id="PRO_5029764895" description="Aminopeptidase" evidence="3">
    <location>
        <begin position="19"/>
        <end position="394"/>
    </location>
</feature>
<evidence type="ECO:0000256" key="1">
    <source>
        <dbReference type="PIRNR" id="PIRNR005700"/>
    </source>
</evidence>
<dbReference type="InterPro" id="IPR004134">
    <property type="entry name" value="Peptidase_C1B"/>
</dbReference>
<organism evidence="5 6">
    <name type="scientific">Hallella mizrahii</name>
    <dbReference type="NCBI Taxonomy" id="2606637"/>
    <lineage>
        <taxon>Bacteria</taxon>
        <taxon>Pseudomonadati</taxon>
        <taxon>Bacteroidota</taxon>
        <taxon>Bacteroidia</taxon>
        <taxon>Bacteroidales</taxon>
        <taxon>Prevotellaceae</taxon>
        <taxon>Hallella</taxon>
    </lineage>
</organism>
<accession>A0A7K0KFR9</accession>
<keyword evidence="1 5" id="KW-0031">Aminopeptidase</keyword>
<dbReference type="Proteomes" id="UP000438914">
    <property type="component" value="Unassembled WGS sequence"/>
</dbReference>
<feature type="signal peptide" evidence="3">
    <location>
        <begin position="1"/>
        <end position="18"/>
    </location>
</feature>
<comment type="caution">
    <text evidence="5">The sequence shown here is derived from an EMBL/GenBank/DDBJ whole genome shotgun (WGS) entry which is preliminary data.</text>
</comment>
<dbReference type="AlphaFoldDB" id="A0A7K0KFR9"/>
<proteinExistence type="inferred from homology"/>
<evidence type="ECO:0000313" key="6">
    <source>
        <dbReference type="Proteomes" id="UP000438914"/>
    </source>
</evidence>
<reference evidence="5 6" key="1">
    <citation type="submission" date="2019-08" db="EMBL/GenBank/DDBJ databases">
        <title>In-depth cultivation of the pig gut microbiome towards novel bacterial diversity and tailored functional studies.</title>
        <authorList>
            <person name="Wylensek D."/>
            <person name="Hitch T.C.A."/>
            <person name="Clavel T."/>
        </authorList>
    </citation>
    <scope>NUCLEOTIDE SEQUENCE [LARGE SCALE GENOMIC DNA]</scope>
    <source>
        <strain evidence="5 6">LKV-178-WT-2A</strain>
    </source>
</reference>
<keyword evidence="1" id="KW-0788">Thiol protease</keyword>
<name>A0A7K0KFR9_9BACT</name>